<accession>A0A6A5S3E8</accession>
<dbReference type="Proteomes" id="UP000800038">
    <property type="component" value="Unassembled WGS sequence"/>
</dbReference>
<name>A0A6A5S3E8_9PLEO</name>
<gene>
    <name evidence="1" type="ORF">EJ02DRAFT_220367</name>
</gene>
<dbReference type="EMBL" id="ML976604">
    <property type="protein sequence ID" value="KAF1934473.1"/>
    <property type="molecule type" value="Genomic_DNA"/>
</dbReference>
<organism evidence="1 2">
    <name type="scientific">Clathrospora elynae</name>
    <dbReference type="NCBI Taxonomy" id="706981"/>
    <lineage>
        <taxon>Eukaryota</taxon>
        <taxon>Fungi</taxon>
        <taxon>Dikarya</taxon>
        <taxon>Ascomycota</taxon>
        <taxon>Pezizomycotina</taxon>
        <taxon>Dothideomycetes</taxon>
        <taxon>Pleosporomycetidae</taxon>
        <taxon>Pleosporales</taxon>
        <taxon>Diademaceae</taxon>
        <taxon>Clathrospora</taxon>
    </lineage>
</organism>
<sequence>MPAVMLQNGSIYPSSLAALPKIMRVIYADSRTLPCAPQPHPCAHPVQRHNNFDYIIRCTKSPDLIIIETWTGPLKDYFFYRRTCHTKEEGVTWFYQV</sequence>
<evidence type="ECO:0000313" key="2">
    <source>
        <dbReference type="Proteomes" id="UP000800038"/>
    </source>
</evidence>
<proteinExistence type="predicted"/>
<keyword evidence="2" id="KW-1185">Reference proteome</keyword>
<protein>
    <submittedName>
        <fullName evidence="1">Uncharacterized protein</fullName>
    </submittedName>
</protein>
<evidence type="ECO:0000313" key="1">
    <source>
        <dbReference type="EMBL" id="KAF1934473.1"/>
    </source>
</evidence>
<reference evidence="1" key="1">
    <citation type="journal article" date="2020" name="Stud. Mycol.">
        <title>101 Dothideomycetes genomes: a test case for predicting lifestyles and emergence of pathogens.</title>
        <authorList>
            <person name="Haridas S."/>
            <person name="Albert R."/>
            <person name="Binder M."/>
            <person name="Bloem J."/>
            <person name="Labutti K."/>
            <person name="Salamov A."/>
            <person name="Andreopoulos B."/>
            <person name="Baker S."/>
            <person name="Barry K."/>
            <person name="Bills G."/>
            <person name="Bluhm B."/>
            <person name="Cannon C."/>
            <person name="Castanera R."/>
            <person name="Culley D."/>
            <person name="Daum C."/>
            <person name="Ezra D."/>
            <person name="Gonzalez J."/>
            <person name="Henrissat B."/>
            <person name="Kuo A."/>
            <person name="Liang C."/>
            <person name="Lipzen A."/>
            <person name="Lutzoni F."/>
            <person name="Magnuson J."/>
            <person name="Mondo S."/>
            <person name="Nolan M."/>
            <person name="Ohm R."/>
            <person name="Pangilinan J."/>
            <person name="Park H.-J."/>
            <person name="Ramirez L."/>
            <person name="Alfaro M."/>
            <person name="Sun H."/>
            <person name="Tritt A."/>
            <person name="Yoshinaga Y."/>
            <person name="Zwiers L.-H."/>
            <person name="Turgeon B."/>
            <person name="Goodwin S."/>
            <person name="Spatafora J."/>
            <person name="Crous P."/>
            <person name="Grigoriev I."/>
        </authorList>
    </citation>
    <scope>NUCLEOTIDE SEQUENCE</scope>
    <source>
        <strain evidence="1">CBS 161.51</strain>
    </source>
</reference>
<dbReference type="AlphaFoldDB" id="A0A6A5S3E8"/>